<dbReference type="EMBL" id="CAJOBJ010202759">
    <property type="protein sequence ID" value="CAF4987948.1"/>
    <property type="molecule type" value="Genomic_DNA"/>
</dbReference>
<evidence type="ECO:0000313" key="2">
    <source>
        <dbReference type="EMBL" id="CAF4558958.1"/>
    </source>
</evidence>
<dbReference type="Proteomes" id="UP000681720">
    <property type="component" value="Unassembled WGS sequence"/>
</dbReference>
<dbReference type="EMBL" id="CAJOBH010134251">
    <property type="protein sequence ID" value="CAF4773872.1"/>
    <property type="molecule type" value="Genomic_DNA"/>
</dbReference>
<proteinExistence type="predicted"/>
<evidence type="ECO:0000313" key="4">
    <source>
        <dbReference type="EMBL" id="CAF4773872.1"/>
    </source>
</evidence>
<evidence type="ECO:0000313" key="6">
    <source>
        <dbReference type="Proteomes" id="UP000681967"/>
    </source>
</evidence>
<evidence type="ECO:0000256" key="1">
    <source>
        <dbReference type="SAM" id="MobiDB-lite"/>
    </source>
</evidence>
<gene>
    <name evidence="2" type="ORF">BYL167_LOCUS38427</name>
    <name evidence="4" type="ORF">BYL167_LOCUS47024</name>
    <name evidence="3" type="ORF">GIL414_LOCUS45246</name>
    <name evidence="5" type="ORF">GIL414_LOCUS56441</name>
</gene>
<dbReference type="Proteomes" id="UP000681967">
    <property type="component" value="Unassembled WGS sequence"/>
</dbReference>
<evidence type="ECO:0000313" key="5">
    <source>
        <dbReference type="EMBL" id="CAF4987948.1"/>
    </source>
</evidence>
<name>A0A8S3AXW1_9BILA</name>
<comment type="caution">
    <text evidence="4">The sequence shown here is derived from an EMBL/GenBank/DDBJ whole genome shotgun (WGS) entry which is preliminary data.</text>
</comment>
<organism evidence="4 6">
    <name type="scientific">Rotaria magnacalcarata</name>
    <dbReference type="NCBI Taxonomy" id="392030"/>
    <lineage>
        <taxon>Eukaryota</taxon>
        <taxon>Metazoa</taxon>
        <taxon>Spiralia</taxon>
        <taxon>Gnathifera</taxon>
        <taxon>Rotifera</taxon>
        <taxon>Eurotatoria</taxon>
        <taxon>Bdelloidea</taxon>
        <taxon>Philodinida</taxon>
        <taxon>Philodinidae</taxon>
        <taxon>Rotaria</taxon>
    </lineage>
</organism>
<feature type="region of interest" description="Disordered" evidence="1">
    <location>
        <begin position="30"/>
        <end position="67"/>
    </location>
</feature>
<feature type="non-terminal residue" evidence="4">
    <location>
        <position position="67"/>
    </location>
</feature>
<dbReference type="EMBL" id="CAJOBH010089725">
    <property type="protein sequence ID" value="CAF4558958.1"/>
    <property type="molecule type" value="Genomic_DNA"/>
</dbReference>
<dbReference type="AlphaFoldDB" id="A0A8S3AXW1"/>
<protein>
    <submittedName>
        <fullName evidence="4">Uncharacterized protein</fullName>
    </submittedName>
</protein>
<sequence length="67" mass="7290">MVLYIFLRHGQHPFLAGLDGISGHRSGACGPMSATDMPNRKSRRASANDSDLWAAMTRRRSSATMAV</sequence>
<reference evidence="4" key="1">
    <citation type="submission" date="2021-02" db="EMBL/GenBank/DDBJ databases">
        <authorList>
            <person name="Nowell W R."/>
        </authorList>
    </citation>
    <scope>NUCLEOTIDE SEQUENCE</scope>
</reference>
<dbReference type="EMBL" id="CAJOBJ010138699">
    <property type="protein sequence ID" value="CAF4753420.1"/>
    <property type="molecule type" value="Genomic_DNA"/>
</dbReference>
<evidence type="ECO:0000313" key="3">
    <source>
        <dbReference type="EMBL" id="CAF4753420.1"/>
    </source>
</evidence>
<accession>A0A8S3AXW1</accession>